<dbReference type="AlphaFoldDB" id="A0A5K1BYJ4"/>
<dbReference type="PROSITE" id="PS50174">
    <property type="entry name" value="G_PATCH"/>
    <property type="match status" value="2"/>
</dbReference>
<reference evidence="3" key="1">
    <citation type="submission" date="2019-09" db="EMBL/GenBank/DDBJ databases">
        <authorList>
            <person name="Zhang L."/>
        </authorList>
    </citation>
    <scope>NUCLEOTIDE SEQUENCE</scope>
</reference>
<dbReference type="InterPro" id="IPR000467">
    <property type="entry name" value="G_patch_dom"/>
</dbReference>
<protein>
    <recommendedName>
        <fullName evidence="2">G-patch domain-containing protein</fullName>
    </recommendedName>
</protein>
<feature type="region of interest" description="Disordered" evidence="1">
    <location>
        <begin position="1"/>
        <end position="59"/>
    </location>
</feature>
<organism evidence="3">
    <name type="scientific">Nymphaea colorata</name>
    <name type="common">pocket water lily</name>
    <dbReference type="NCBI Taxonomy" id="210225"/>
    <lineage>
        <taxon>Eukaryota</taxon>
        <taxon>Viridiplantae</taxon>
        <taxon>Streptophyta</taxon>
        <taxon>Embryophyta</taxon>
        <taxon>Tracheophyta</taxon>
        <taxon>Spermatophyta</taxon>
        <taxon>Magnoliopsida</taxon>
        <taxon>Nymphaeales</taxon>
        <taxon>Nymphaeaceae</taxon>
        <taxon>Nymphaea</taxon>
    </lineage>
</organism>
<evidence type="ECO:0000313" key="3">
    <source>
        <dbReference type="EMBL" id="VVW16516.1"/>
    </source>
</evidence>
<gene>
    <name evidence="3" type="ORF">NYM_LOCUS15425</name>
</gene>
<accession>A0A5K1BYJ4</accession>
<dbReference type="EMBL" id="LR721781">
    <property type="protein sequence ID" value="VVW16516.1"/>
    <property type="molecule type" value="Genomic_DNA"/>
</dbReference>
<dbReference type="PANTHER" id="PTHR47423:SF2">
    <property type="entry name" value="PROTEIN SQS1"/>
    <property type="match status" value="1"/>
</dbReference>
<feature type="domain" description="G-patch" evidence="2">
    <location>
        <begin position="172"/>
        <end position="218"/>
    </location>
</feature>
<sequence length="219" mass="23536">MLEFGKQYNNQHNKEKLKGVTSRDQATANKFSESVVRSSEGRKSKPRKQAGRQEYGYANGKRMSFVASGVMQMDGHPQEPSSPLEDNVCTETKQVTPSAQFGAFEMHTKGIGSKLMAKMGYVEGGGLGKDGKGIAEPIEAVQRPKSLGLGNAIPAATSGGELQKIGTFERHTRGFGSRMMAKMGFVEGTGLGKDGQGILEPLSAKRRPKNLGLGSQKTR</sequence>
<dbReference type="Pfam" id="PF01585">
    <property type="entry name" value="G-patch"/>
    <property type="match status" value="2"/>
</dbReference>
<proteinExistence type="predicted"/>
<dbReference type="SMART" id="SM00443">
    <property type="entry name" value="G_patch"/>
    <property type="match status" value="2"/>
</dbReference>
<name>A0A5K1BYJ4_9MAGN</name>
<feature type="compositionally biased region" description="Polar residues" evidence="1">
    <location>
        <begin position="22"/>
        <end position="37"/>
    </location>
</feature>
<feature type="region of interest" description="Disordered" evidence="1">
    <location>
        <begin position="196"/>
        <end position="219"/>
    </location>
</feature>
<feature type="domain" description="G-patch" evidence="2">
    <location>
        <begin position="108"/>
        <end position="154"/>
    </location>
</feature>
<dbReference type="PANTHER" id="PTHR47423">
    <property type="entry name" value="G-PATCH DOMAIN CONTAINING PROTEIN"/>
    <property type="match status" value="1"/>
</dbReference>
<dbReference type="GO" id="GO:0003676">
    <property type="term" value="F:nucleic acid binding"/>
    <property type="evidence" value="ECO:0007669"/>
    <property type="project" value="InterPro"/>
</dbReference>
<evidence type="ECO:0000256" key="1">
    <source>
        <dbReference type="SAM" id="MobiDB-lite"/>
    </source>
</evidence>
<evidence type="ECO:0000259" key="2">
    <source>
        <dbReference type="PROSITE" id="PS50174"/>
    </source>
</evidence>